<feature type="transmembrane region" description="Helical" evidence="1">
    <location>
        <begin position="67"/>
        <end position="86"/>
    </location>
</feature>
<keyword evidence="1" id="KW-0472">Membrane</keyword>
<feature type="transmembrane region" description="Helical" evidence="1">
    <location>
        <begin position="134"/>
        <end position="159"/>
    </location>
</feature>
<evidence type="ECO:0000313" key="3">
    <source>
        <dbReference type="EMBL" id="BAS27126.1"/>
    </source>
</evidence>
<dbReference type="RefSeq" id="WP_068135561.1">
    <property type="nucleotide sequence ID" value="NZ_AP014924.1"/>
</dbReference>
<protein>
    <submittedName>
        <fullName evidence="3">Cytochrome C biogenesis protein ResC</fullName>
    </submittedName>
</protein>
<evidence type="ECO:0000313" key="4">
    <source>
        <dbReference type="Proteomes" id="UP000065807"/>
    </source>
</evidence>
<keyword evidence="1" id="KW-0812">Transmembrane</keyword>
<dbReference type="PANTHER" id="PTHR38034:SF1">
    <property type="entry name" value="INNER MEMBRANE PROTEIN YPJD"/>
    <property type="match status" value="1"/>
</dbReference>
<dbReference type="GO" id="GO:0017004">
    <property type="term" value="P:cytochrome complex assembly"/>
    <property type="evidence" value="ECO:0007669"/>
    <property type="project" value="InterPro"/>
</dbReference>
<organism evidence="3 4">
    <name type="scientific">Limnochorda pilosa</name>
    <dbReference type="NCBI Taxonomy" id="1555112"/>
    <lineage>
        <taxon>Bacteria</taxon>
        <taxon>Bacillati</taxon>
        <taxon>Bacillota</taxon>
        <taxon>Limnochordia</taxon>
        <taxon>Limnochordales</taxon>
        <taxon>Limnochordaceae</taxon>
        <taxon>Limnochorda</taxon>
    </lineage>
</organism>
<feature type="transmembrane region" description="Helical" evidence="1">
    <location>
        <begin position="189"/>
        <end position="210"/>
    </location>
</feature>
<keyword evidence="4" id="KW-1185">Reference proteome</keyword>
<feature type="transmembrane region" description="Helical" evidence="1">
    <location>
        <begin position="250"/>
        <end position="271"/>
    </location>
</feature>
<dbReference type="EMBL" id="AP014924">
    <property type="protein sequence ID" value="BAS27126.1"/>
    <property type="molecule type" value="Genomic_DNA"/>
</dbReference>
<feature type="domain" description="Cytochrome c assembly protein" evidence="2">
    <location>
        <begin position="67"/>
        <end position="275"/>
    </location>
</feature>
<dbReference type="Proteomes" id="UP000065807">
    <property type="component" value="Chromosome"/>
</dbReference>
<reference evidence="4" key="1">
    <citation type="submission" date="2015-07" db="EMBL/GenBank/DDBJ databases">
        <title>Complete genome sequence and phylogenetic analysis of Limnochorda pilosa.</title>
        <authorList>
            <person name="Watanabe M."/>
            <person name="Kojima H."/>
            <person name="Fukui M."/>
        </authorList>
    </citation>
    <scope>NUCLEOTIDE SEQUENCE [LARGE SCALE GENOMIC DNA]</scope>
    <source>
        <strain evidence="4">HC45</strain>
    </source>
</reference>
<keyword evidence="1" id="KW-1133">Transmembrane helix</keyword>
<name>A0A0K2SJ26_LIMPI</name>
<dbReference type="STRING" id="1555112.LIP_1269"/>
<reference evidence="4" key="2">
    <citation type="journal article" date="2016" name="Int. J. Syst. Evol. Microbiol.">
        <title>Complete genome sequence and cell structure of Limnochorda pilosa, a Gram-negative spore-former within the phylum Firmicutes.</title>
        <authorList>
            <person name="Watanabe M."/>
            <person name="Kojima H."/>
            <person name="Fukui M."/>
        </authorList>
    </citation>
    <scope>NUCLEOTIDE SEQUENCE [LARGE SCALE GENOMIC DNA]</scope>
    <source>
        <strain evidence="4">HC45</strain>
    </source>
</reference>
<dbReference type="Pfam" id="PF01578">
    <property type="entry name" value="Cytochrom_C_asm"/>
    <property type="match status" value="1"/>
</dbReference>
<feature type="transmembrane region" description="Helical" evidence="1">
    <location>
        <begin position="6"/>
        <end position="25"/>
    </location>
</feature>
<accession>A0A0K2SJ26</accession>
<feature type="transmembrane region" description="Helical" evidence="1">
    <location>
        <begin position="37"/>
        <end position="55"/>
    </location>
</feature>
<dbReference type="InterPro" id="IPR052372">
    <property type="entry name" value="YpjD/HemX"/>
</dbReference>
<dbReference type="AlphaFoldDB" id="A0A0K2SJ26"/>
<dbReference type="GO" id="GO:0020037">
    <property type="term" value="F:heme binding"/>
    <property type="evidence" value="ECO:0007669"/>
    <property type="project" value="InterPro"/>
</dbReference>
<proteinExistence type="predicted"/>
<feature type="transmembrane region" description="Helical" evidence="1">
    <location>
        <begin position="98"/>
        <end position="114"/>
    </location>
</feature>
<feature type="transmembrane region" description="Helical" evidence="1">
    <location>
        <begin position="222"/>
        <end position="238"/>
    </location>
</feature>
<evidence type="ECO:0000259" key="2">
    <source>
        <dbReference type="Pfam" id="PF01578"/>
    </source>
</evidence>
<dbReference type="PANTHER" id="PTHR38034">
    <property type="entry name" value="INNER MEMBRANE PROTEIN YPJD"/>
    <property type="match status" value="1"/>
</dbReference>
<gene>
    <name evidence="3" type="ORF">LIP_1269</name>
</gene>
<dbReference type="KEGG" id="lpil:LIP_1269"/>
<evidence type="ECO:0000256" key="1">
    <source>
        <dbReference type="SAM" id="Phobius"/>
    </source>
</evidence>
<dbReference type="OrthoDB" id="9814290at2"/>
<dbReference type="InterPro" id="IPR002541">
    <property type="entry name" value="Cyt_c_assembly"/>
</dbReference>
<sequence>MNLLASGLVLATGFTSLGASALYLVHYRRSDPASGRVASLLAGLGWAFLGILLLMRALEQGYVPLGSLNQSLFIFLWLLMGSYLVVERRYDLRVAGGLFWPSLTLVLLAALAWVPQEASPDIARNLAVSETSIFLHVAFNFLAYSSFALAGVAGLIYLLQERQIKTRRLSWLYFRLPPLASLDRASRHLLASGFLLLTLGLAIGMVNARLAWGSFIPEDGKILFSLALWAYYGAGLLVHRARGLSGRRVALLSLLGFLGALLNLTGLTWWLTNVHRF</sequence>